<organism evidence="3 4">
    <name type="scientific">Ditylenchus destructor</name>
    <dbReference type="NCBI Taxonomy" id="166010"/>
    <lineage>
        <taxon>Eukaryota</taxon>
        <taxon>Metazoa</taxon>
        <taxon>Ecdysozoa</taxon>
        <taxon>Nematoda</taxon>
        <taxon>Chromadorea</taxon>
        <taxon>Rhabditida</taxon>
        <taxon>Tylenchina</taxon>
        <taxon>Tylenchomorpha</taxon>
        <taxon>Sphaerularioidea</taxon>
        <taxon>Anguinidae</taxon>
        <taxon>Anguininae</taxon>
        <taxon>Ditylenchus</taxon>
    </lineage>
</organism>
<evidence type="ECO:0000313" key="4">
    <source>
        <dbReference type="Proteomes" id="UP001201812"/>
    </source>
</evidence>
<feature type="signal peptide" evidence="2">
    <location>
        <begin position="1"/>
        <end position="21"/>
    </location>
</feature>
<evidence type="ECO:0000313" key="3">
    <source>
        <dbReference type="EMBL" id="KAI1714933.1"/>
    </source>
</evidence>
<dbReference type="Proteomes" id="UP001201812">
    <property type="component" value="Unassembled WGS sequence"/>
</dbReference>
<dbReference type="EMBL" id="JAKKPZ010000012">
    <property type="protein sequence ID" value="KAI1714933.1"/>
    <property type="molecule type" value="Genomic_DNA"/>
</dbReference>
<comment type="caution">
    <text evidence="3">The sequence shown here is derived from an EMBL/GenBank/DDBJ whole genome shotgun (WGS) entry which is preliminary data.</text>
</comment>
<proteinExistence type="predicted"/>
<sequence length="406" mass="45452">MSISSPHLLLLISFAVSVNEGNSWSPLGWLTGGTTASDQGPGNSTPLAEEESTGPDVSRYICMGMMAVTNCAMASAGPSISQQINDVIELANRQKNSRWSRLWTDITTSFKSKMKSVFTSVLNFTIRKYLEPFHKDDIHIDVLRGKVTINNAFINAKELSSHFDPCVKPKFIHAKRVEMQLNFRSIMHSVLYGKRVRQENALLSKLVVKIDGLAIIVGKSPNETCRNKRANYVLLPLVTSKKMNMEFIRQLLLNAKVNVTNVHIRYEQLPQNGREHEEKHSPRPSPKDGHCTMGVTIGQMEGNLGAEYRLPKKNLEKTKHVMPPTALTHLRQMSAENIAIYQNCEVGEILTDHDNQVGLYNRKERQEEIAELMLSAVYVPNDDIVDSPLVLTEGGENSKKKATTIT</sequence>
<gene>
    <name evidence="3" type="ORF">DdX_08207</name>
</gene>
<name>A0AAD4N827_9BILA</name>
<feature type="compositionally biased region" description="Polar residues" evidence="1">
    <location>
        <begin position="32"/>
        <end position="46"/>
    </location>
</feature>
<accession>A0AAD4N827</accession>
<keyword evidence="2" id="KW-0732">Signal</keyword>
<feature type="compositionally biased region" description="Basic and acidic residues" evidence="1">
    <location>
        <begin position="273"/>
        <end position="290"/>
    </location>
</feature>
<evidence type="ECO:0000256" key="2">
    <source>
        <dbReference type="SAM" id="SignalP"/>
    </source>
</evidence>
<dbReference type="AlphaFoldDB" id="A0AAD4N827"/>
<feature type="region of interest" description="Disordered" evidence="1">
    <location>
        <begin position="268"/>
        <end position="290"/>
    </location>
</feature>
<reference evidence="3" key="1">
    <citation type="submission" date="2022-01" db="EMBL/GenBank/DDBJ databases">
        <title>Genome Sequence Resource for Two Populations of Ditylenchus destructor, the Migratory Endoparasitic Phytonematode.</title>
        <authorList>
            <person name="Zhang H."/>
            <person name="Lin R."/>
            <person name="Xie B."/>
        </authorList>
    </citation>
    <scope>NUCLEOTIDE SEQUENCE</scope>
    <source>
        <strain evidence="3">BazhouSP</strain>
    </source>
</reference>
<feature type="region of interest" description="Disordered" evidence="1">
    <location>
        <begin position="30"/>
        <end position="53"/>
    </location>
</feature>
<evidence type="ECO:0000256" key="1">
    <source>
        <dbReference type="SAM" id="MobiDB-lite"/>
    </source>
</evidence>
<protein>
    <submittedName>
        <fullName evidence="3">Uncharacterized protein</fullName>
    </submittedName>
</protein>
<feature type="chain" id="PRO_5042292365" evidence="2">
    <location>
        <begin position="22"/>
        <end position="406"/>
    </location>
</feature>
<keyword evidence="4" id="KW-1185">Reference proteome</keyword>